<proteinExistence type="predicted"/>
<protein>
    <submittedName>
        <fullName evidence="1 2">Uncharacterized protein</fullName>
    </submittedName>
</protein>
<accession>G7KDM9</accession>
<gene>
    <name evidence="1" type="ordered locus">MTR_5g020480</name>
</gene>
<evidence type="ECO:0000313" key="3">
    <source>
        <dbReference type="Proteomes" id="UP000002051"/>
    </source>
</evidence>
<dbReference type="HOGENOM" id="CLU_2871021_0_0_1"/>
<dbReference type="PaxDb" id="3880-AES94980"/>
<reference evidence="1 3" key="1">
    <citation type="journal article" date="2011" name="Nature">
        <title>The Medicago genome provides insight into the evolution of rhizobial symbioses.</title>
        <authorList>
            <person name="Young N.D."/>
            <person name="Debelle F."/>
            <person name="Oldroyd G.E."/>
            <person name="Geurts R."/>
            <person name="Cannon S.B."/>
            <person name="Udvardi M.K."/>
            <person name="Benedito V.A."/>
            <person name="Mayer K.F."/>
            <person name="Gouzy J."/>
            <person name="Schoof H."/>
            <person name="Van de Peer Y."/>
            <person name="Proost S."/>
            <person name="Cook D.R."/>
            <person name="Meyers B.C."/>
            <person name="Spannagl M."/>
            <person name="Cheung F."/>
            <person name="De Mita S."/>
            <person name="Krishnakumar V."/>
            <person name="Gundlach H."/>
            <person name="Zhou S."/>
            <person name="Mudge J."/>
            <person name="Bharti A.K."/>
            <person name="Murray J.D."/>
            <person name="Naoumkina M.A."/>
            <person name="Rosen B."/>
            <person name="Silverstein K.A."/>
            <person name="Tang H."/>
            <person name="Rombauts S."/>
            <person name="Zhao P.X."/>
            <person name="Zhou P."/>
            <person name="Barbe V."/>
            <person name="Bardou P."/>
            <person name="Bechner M."/>
            <person name="Bellec A."/>
            <person name="Berger A."/>
            <person name="Berges H."/>
            <person name="Bidwell S."/>
            <person name="Bisseling T."/>
            <person name="Choisne N."/>
            <person name="Couloux A."/>
            <person name="Denny R."/>
            <person name="Deshpande S."/>
            <person name="Dai X."/>
            <person name="Doyle J.J."/>
            <person name="Dudez A.M."/>
            <person name="Farmer A.D."/>
            <person name="Fouteau S."/>
            <person name="Franken C."/>
            <person name="Gibelin C."/>
            <person name="Gish J."/>
            <person name="Goldstein S."/>
            <person name="Gonzalez A.J."/>
            <person name="Green P.J."/>
            <person name="Hallab A."/>
            <person name="Hartog M."/>
            <person name="Hua A."/>
            <person name="Humphray S.J."/>
            <person name="Jeong D.H."/>
            <person name="Jing Y."/>
            <person name="Jocker A."/>
            <person name="Kenton S.M."/>
            <person name="Kim D.J."/>
            <person name="Klee K."/>
            <person name="Lai H."/>
            <person name="Lang C."/>
            <person name="Lin S."/>
            <person name="Macmil S.L."/>
            <person name="Magdelenat G."/>
            <person name="Matthews L."/>
            <person name="McCorrison J."/>
            <person name="Monaghan E.L."/>
            <person name="Mun J.H."/>
            <person name="Najar F.Z."/>
            <person name="Nicholson C."/>
            <person name="Noirot C."/>
            <person name="O'Bleness M."/>
            <person name="Paule C.R."/>
            <person name="Poulain J."/>
            <person name="Prion F."/>
            <person name="Qin B."/>
            <person name="Qu C."/>
            <person name="Retzel E.F."/>
            <person name="Riddle C."/>
            <person name="Sallet E."/>
            <person name="Samain S."/>
            <person name="Samson N."/>
            <person name="Sanders I."/>
            <person name="Saurat O."/>
            <person name="Scarpelli C."/>
            <person name="Schiex T."/>
            <person name="Segurens B."/>
            <person name="Severin A.J."/>
            <person name="Sherrier D.J."/>
            <person name="Shi R."/>
            <person name="Sims S."/>
            <person name="Singer S.R."/>
            <person name="Sinharoy S."/>
            <person name="Sterck L."/>
            <person name="Viollet A."/>
            <person name="Wang B.B."/>
            <person name="Wang K."/>
            <person name="Wang M."/>
            <person name="Wang X."/>
            <person name="Warfsmann J."/>
            <person name="Weissenbach J."/>
            <person name="White D.D."/>
            <person name="White J.D."/>
            <person name="Wiley G.B."/>
            <person name="Wincker P."/>
            <person name="Xing Y."/>
            <person name="Yang L."/>
            <person name="Yao Z."/>
            <person name="Ying F."/>
            <person name="Zhai J."/>
            <person name="Zhou L."/>
            <person name="Zuber A."/>
            <person name="Denarie J."/>
            <person name="Dixon R.A."/>
            <person name="May G.D."/>
            <person name="Schwartz D.C."/>
            <person name="Rogers J."/>
            <person name="Quetier F."/>
            <person name="Town C.D."/>
            <person name="Roe B.A."/>
        </authorList>
    </citation>
    <scope>NUCLEOTIDE SEQUENCE [LARGE SCALE GENOMIC DNA]</scope>
    <source>
        <strain evidence="1">A17</strain>
        <strain evidence="2 3">cv. Jemalong A17</strain>
    </source>
</reference>
<evidence type="ECO:0000313" key="1">
    <source>
        <dbReference type="EMBL" id="AES94980.1"/>
    </source>
</evidence>
<name>G7KDM9_MEDTR</name>
<dbReference type="OMA" id="HGSMMFY"/>
<keyword evidence="3" id="KW-1185">Reference proteome</keyword>
<dbReference type="Proteomes" id="UP000002051">
    <property type="component" value="Chromosome 5"/>
</dbReference>
<reference evidence="2" key="3">
    <citation type="submission" date="2015-04" db="UniProtKB">
        <authorList>
            <consortium name="EnsemblPlants"/>
        </authorList>
    </citation>
    <scope>IDENTIFICATION</scope>
    <source>
        <strain evidence="2">cv. Jemalong A17</strain>
    </source>
</reference>
<evidence type="ECO:0000313" key="2">
    <source>
        <dbReference type="EnsemblPlants" id="AES94980"/>
    </source>
</evidence>
<dbReference type="EnsemblPlants" id="AES94980">
    <property type="protein sequence ID" value="AES94980"/>
    <property type="gene ID" value="MTR_5g020480"/>
</dbReference>
<sequence length="64" mass="7070">MAINGACSTRADSSSSSVPNFHPYYGSMMRYSSQTPSFNGYMPMENENFPNVGASQFPEFSTQK</sequence>
<dbReference type="EMBL" id="CM001221">
    <property type="protein sequence ID" value="AES94980.1"/>
    <property type="molecule type" value="Genomic_DNA"/>
</dbReference>
<reference evidence="1 3" key="2">
    <citation type="journal article" date="2014" name="BMC Genomics">
        <title>An improved genome release (version Mt4.0) for the model legume Medicago truncatula.</title>
        <authorList>
            <person name="Tang H."/>
            <person name="Krishnakumar V."/>
            <person name="Bidwell S."/>
            <person name="Rosen B."/>
            <person name="Chan A."/>
            <person name="Zhou S."/>
            <person name="Gentzbittel L."/>
            <person name="Childs K.L."/>
            <person name="Yandell M."/>
            <person name="Gundlach H."/>
            <person name="Mayer K.F."/>
            <person name="Schwartz D.C."/>
            <person name="Town C.D."/>
        </authorList>
    </citation>
    <scope>GENOME REANNOTATION</scope>
    <source>
        <strain evidence="2 3">cv. Jemalong A17</strain>
    </source>
</reference>
<dbReference type="AlphaFoldDB" id="G7KDM9"/>
<organism evidence="1 3">
    <name type="scientific">Medicago truncatula</name>
    <name type="common">Barrel medic</name>
    <name type="synonym">Medicago tribuloides</name>
    <dbReference type="NCBI Taxonomy" id="3880"/>
    <lineage>
        <taxon>Eukaryota</taxon>
        <taxon>Viridiplantae</taxon>
        <taxon>Streptophyta</taxon>
        <taxon>Embryophyta</taxon>
        <taxon>Tracheophyta</taxon>
        <taxon>Spermatophyta</taxon>
        <taxon>Magnoliopsida</taxon>
        <taxon>eudicotyledons</taxon>
        <taxon>Gunneridae</taxon>
        <taxon>Pentapetalae</taxon>
        <taxon>rosids</taxon>
        <taxon>fabids</taxon>
        <taxon>Fabales</taxon>
        <taxon>Fabaceae</taxon>
        <taxon>Papilionoideae</taxon>
        <taxon>50 kb inversion clade</taxon>
        <taxon>NPAAA clade</taxon>
        <taxon>Hologalegina</taxon>
        <taxon>IRL clade</taxon>
        <taxon>Trifolieae</taxon>
        <taxon>Medicago</taxon>
    </lineage>
</organism>